<gene>
    <name evidence="1" type="ORF">B0H64DRAFT_436149</name>
</gene>
<reference evidence="1" key="2">
    <citation type="submission" date="2023-06" db="EMBL/GenBank/DDBJ databases">
        <authorList>
            <consortium name="Lawrence Berkeley National Laboratory"/>
            <person name="Haridas S."/>
            <person name="Hensen N."/>
            <person name="Bonometti L."/>
            <person name="Westerberg I."/>
            <person name="Brannstrom I.O."/>
            <person name="Guillou S."/>
            <person name="Cros-Aarteil S."/>
            <person name="Calhoun S."/>
            <person name="Kuo A."/>
            <person name="Mondo S."/>
            <person name="Pangilinan J."/>
            <person name="Riley R."/>
            <person name="Labutti K."/>
            <person name="Andreopoulos B."/>
            <person name="Lipzen A."/>
            <person name="Chen C."/>
            <person name="Yanf M."/>
            <person name="Daum C."/>
            <person name="Ng V."/>
            <person name="Clum A."/>
            <person name="Steindorff A."/>
            <person name="Ohm R."/>
            <person name="Martin F."/>
            <person name="Silar P."/>
            <person name="Natvig D."/>
            <person name="Lalanne C."/>
            <person name="Gautier V."/>
            <person name="Ament-Velasquez S.L."/>
            <person name="Kruys A."/>
            <person name="Hutchinson M.I."/>
            <person name="Powell A.J."/>
            <person name="Barry K."/>
            <person name="Miller A.N."/>
            <person name="Grigoriev I.V."/>
            <person name="Debuchy R."/>
            <person name="Gladieux P."/>
            <person name="Thoren M.H."/>
            <person name="Johannesson H."/>
        </authorList>
    </citation>
    <scope>NUCLEOTIDE SEQUENCE</scope>
    <source>
        <strain evidence="1">CBS 168.71</strain>
    </source>
</reference>
<evidence type="ECO:0000313" key="1">
    <source>
        <dbReference type="EMBL" id="KAK3291314.1"/>
    </source>
</evidence>
<dbReference type="EMBL" id="JAUEPN010000010">
    <property type="protein sequence ID" value="KAK3291314.1"/>
    <property type="molecule type" value="Genomic_DNA"/>
</dbReference>
<dbReference type="AlphaFoldDB" id="A0AAE0H7M1"/>
<reference evidence="1" key="1">
    <citation type="journal article" date="2023" name="Mol. Phylogenet. Evol.">
        <title>Genome-scale phylogeny and comparative genomics of the fungal order Sordariales.</title>
        <authorList>
            <person name="Hensen N."/>
            <person name="Bonometti L."/>
            <person name="Westerberg I."/>
            <person name="Brannstrom I.O."/>
            <person name="Guillou S."/>
            <person name="Cros-Aarteil S."/>
            <person name="Calhoun S."/>
            <person name="Haridas S."/>
            <person name="Kuo A."/>
            <person name="Mondo S."/>
            <person name="Pangilinan J."/>
            <person name="Riley R."/>
            <person name="LaButti K."/>
            <person name="Andreopoulos B."/>
            <person name="Lipzen A."/>
            <person name="Chen C."/>
            <person name="Yan M."/>
            <person name="Daum C."/>
            <person name="Ng V."/>
            <person name="Clum A."/>
            <person name="Steindorff A."/>
            <person name="Ohm R.A."/>
            <person name="Martin F."/>
            <person name="Silar P."/>
            <person name="Natvig D.O."/>
            <person name="Lalanne C."/>
            <person name="Gautier V."/>
            <person name="Ament-Velasquez S.L."/>
            <person name="Kruys A."/>
            <person name="Hutchinson M.I."/>
            <person name="Powell A.J."/>
            <person name="Barry K."/>
            <person name="Miller A.N."/>
            <person name="Grigoriev I.V."/>
            <person name="Debuchy R."/>
            <person name="Gladieux P."/>
            <person name="Hiltunen Thoren M."/>
            <person name="Johannesson H."/>
        </authorList>
    </citation>
    <scope>NUCLEOTIDE SEQUENCE</scope>
    <source>
        <strain evidence="1">CBS 168.71</strain>
    </source>
</reference>
<proteinExistence type="predicted"/>
<protein>
    <submittedName>
        <fullName evidence="1">Uncharacterized protein</fullName>
    </submittedName>
</protein>
<name>A0AAE0H7M1_9PEZI</name>
<dbReference type="RefSeq" id="XP_062654828.1">
    <property type="nucleotide sequence ID" value="XM_062806179.1"/>
</dbReference>
<sequence>MSCAQCRRLIRSNIFYECVCEGTCHSGVFYEYSEGENSSKSAWRPCQCESSSGSLPSLRLRSHFRLCAPCKNVTDSCNNGRVLGLAQYEDPWVDGVDVGRLRIELHKLDVIERQKEEKLKSGKDVPKMPQKDRVALKVLEWTTPRDGLAAQSALRTCALMLKGNLAPAGNFHLCLMLGPLIFESGQPETYRGILVSPRLPPHLFPRRLGRPNQVECPYFYQARGSKRVEYKTKPMPIRQRPILGCVKRVYGGAFSGYPNSTRRRQNRVIELFVAEAVEYAAIASSKAVEAKWKRLGEAADKITTALKDYIGKEVDKHLNRVSRILLDERTIRGWNPYNNSCQWLVMRLLAGQDFETVIPRFPASLDLSDEKKEEASFAWPRYLISFGPNIDGFNQSFYQPQSMITNFAQSRPSIDYDLIEYFAWLRCKTASSPPGATQDTRLQLSRLLREDITTDSLWAMPGDTLSMLQLHLLRQPSKYGLSEADWTANRFLLLHLLDMFAAMSGALGSSVFHLLSQDRQLLSRVTIPSARVLGNVLASEKVRMIRLSSRWVAYDIENRIPSAMGVDKELRRQLQKEGGAPGDPVHGEEVLSTMVEFFLTPLALVAGRTVTQNLGQIFRFHHNGPWITLNLFGHTYVCPLFLKQLKSVRG</sequence>
<comment type="caution">
    <text evidence="1">The sequence shown here is derived from an EMBL/GenBank/DDBJ whole genome shotgun (WGS) entry which is preliminary data.</text>
</comment>
<keyword evidence="2" id="KW-1185">Reference proteome</keyword>
<dbReference type="Proteomes" id="UP001278766">
    <property type="component" value="Unassembled WGS sequence"/>
</dbReference>
<accession>A0AAE0H7M1</accession>
<dbReference type="GeneID" id="87843127"/>
<organism evidence="1 2">
    <name type="scientific">Chaetomium fimeti</name>
    <dbReference type="NCBI Taxonomy" id="1854472"/>
    <lineage>
        <taxon>Eukaryota</taxon>
        <taxon>Fungi</taxon>
        <taxon>Dikarya</taxon>
        <taxon>Ascomycota</taxon>
        <taxon>Pezizomycotina</taxon>
        <taxon>Sordariomycetes</taxon>
        <taxon>Sordariomycetidae</taxon>
        <taxon>Sordariales</taxon>
        <taxon>Chaetomiaceae</taxon>
        <taxon>Chaetomium</taxon>
    </lineage>
</organism>
<evidence type="ECO:0000313" key="2">
    <source>
        <dbReference type="Proteomes" id="UP001278766"/>
    </source>
</evidence>